<dbReference type="Proteomes" id="UP000051442">
    <property type="component" value="Unassembled WGS sequence"/>
</dbReference>
<dbReference type="Gene3D" id="3.90.550.10">
    <property type="entry name" value="Spore Coat Polysaccharide Biosynthesis Protein SpsA, Chain A"/>
    <property type="match status" value="1"/>
</dbReference>
<dbReference type="InterPro" id="IPR029044">
    <property type="entry name" value="Nucleotide-diphossugar_trans"/>
</dbReference>
<keyword evidence="2" id="KW-0808">Transferase</keyword>
<dbReference type="CDD" id="cd00761">
    <property type="entry name" value="Glyco_tranf_GTA_type"/>
    <property type="match status" value="1"/>
</dbReference>
<evidence type="ECO:0000259" key="1">
    <source>
        <dbReference type="Pfam" id="PF00535"/>
    </source>
</evidence>
<protein>
    <submittedName>
        <fullName evidence="2">Glycosyltransferase</fullName>
    </submittedName>
</protein>
<keyword evidence="3" id="KW-1185">Reference proteome</keyword>
<proteinExistence type="predicted"/>
<evidence type="ECO:0000313" key="2">
    <source>
        <dbReference type="EMBL" id="KRN26954.1"/>
    </source>
</evidence>
<dbReference type="STRING" id="1423804.FD14_GL003095"/>
<dbReference type="SUPFAM" id="SSF53448">
    <property type="entry name" value="Nucleotide-diphospho-sugar transferases"/>
    <property type="match status" value="1"/>
</dbReference>
<dbReference type="RefSeq" id="WP_057151556.1">
    <property type="nucleotide sequence ID" value="NZ_AYZM01000003.1"/>
</dbReference>
<dbReference type="PANTHER" id="PTHR22916">
    <property type="entry name" value="GLYCOSYLTRANSFERASE"/>
    <property type="match status" value="1"/>
</dbReference>
<dbReference type="Pfam" id="PF00535">
    <property type="entry name" value="Glycos_transf_2"/>
    <property type="match status" value="1"/>
</dbReference>
<dbReference type="PATRIC" id="fig|1423804.4.peg.3329"/>
<evidence type="ECO:0000313" key="3">
    <source>
        <dbReference type="Proteomes" id="UP000051442"/>
    </source>
</evidence>
<dbReference type="AlphaFoldDB" id="A0A0R2FPN8"/>
<name>A0A0R2FPN8_9LACO</name>
<organism evidence="2 3">
    <name type="scientific">Secundilactobacillus similis DSM 23365 = JCM 2765</name>
    <dbReference type="NCBI Taxonomy" id="1423804"/>
    <lineage>
        <taxon>Bacteria</taxon>
        <taxon>Bacillati</taxon>
        <taxon>Bacillota</taxon>
        <taxon>Bacilli</taxon>
        <taxon>Lactobacillales</taxon>
        <taxon>Lactobacillaceae</taxon>
        <taxon>Secundilactobacillus</taxon>
    </lineage>
</organism>
<dbReference type="PANTHER" id="PTHR22916:SF3">
    <property type="entry name" value="UDP-GLCNAC:BETAGAL BETA-1,3-N-ACETYLGLUCOSAMINYLTRANSFERASE-LIKE PROTEIN 1"/>
    <property type="match status" value="1"/>
</dbReference>
<accession>A0A0R2FPN8</accession>
<dbReference type="GO" id="GO:0016758">
    <property type="term" value="F:hexosyltransferase activity"/>
    <property type="evidence" value="ECO:0007669"/>
    <property type="project" value="UniProtKB-ARBA"/>
</dbReference>
<sequence>MTTLTLVVPVHNLGAYLPETLATLEQQTAPFELWLIDDASTDDSADQLRQFAASRSETHVAVFPNHRGVSAARNYGIQHATGDVVAFADGDDQLHPDYVKTLLDGFRPGVVAVTVGYRWWHVPISKENHYERLTQREMFTQVSHRGTEVGGYVWNKAYSLDAIRQADLEFDESLSIAEDYLFTAQFVARTRGTYLYNPVLRYTKVNRPDSTIHTRRMQERQIEGRVFDEIYRLGKTI</sequence>
<dbReference type="OrthoDB" id="396512at2"/>
<dbReference type="InterPro" id="IPR001173">
    <property type="entry name" value="Glyco_trans_2-like"/>
</dbReference>
<reference evidence="2 3" key="1">
    <citation type="journal article" date="2015" name="Genome Announc.">
        <title>Expanding the biotechnology potential of lactobacilli through comparative genomics of 213 strains and associated genera.</title>
        <authorList>
            <person name="Sun Z."/>
            <person name="Harris H.M."/>
            <person name="McCann A."/>
            <person name="Guo C."/>
            <person name="Argimon S."/>
            <person name="Zhang W."/>
            <person name="Yang X."/>
            <person name="Jeffery I.B."/>
            <person name="Cooney J.C."/>
            <person name="Kagawa T.F."/>
            <person name="Liu W."/>
            <person name="Song Y."/>
            <person name="Salvetti E."/>
            <person name="Wrobel A."/>
            <person name="Rasinkangas P."/>
            <person name="Parkhill J."/>
            <person name="Rea M.C."/>
            <person name="O'Sullivan O."/>
            <person name="Ritari J."/>
            <person name="Douillard F.P."/>
            <person name="Paul Ross R."/>
            <person name="Yang R."/>
            <person name="Briner A.E."/>
            <person name="Felis G.E."/>
            <person name="de Vos W.M."/>
            <person name="Barrangou R."/>
            <person name="Klaenhammer T.R."/>
            <person name="Caufield P.W."/>
            <person name="Cui Y."/>
            <person name="Zhang H."/>
            <person name="O'Toole P.W."/>
        </authorList>
    </citation>
    <scope>NUCLEOTIDE SEQUENCE [LARGE SCALE GENOMIC DNA]</scope>
    <source>
        <strain evidence="2 3">DSM 23365</strain>
    </source>
</reference>
<dbReference type="EMBL" id="AYZM01000003">
    <property type="protein sequence ID" value="KRN26954.1"/>
    <property type="molecule type" value="Genomic_DNA"/>
</dbReference>
<comment type="caution">
    <text evidence="2">The sequence shown here is derived from an EMBL/GenBank/DDBJ whole genome shotgun (WGS) entry which is preliminary data.</text>
</comment>
<feature type="domain" description="Glycosyltransferase 2-like" evidence="1">
    <location>
        <begin position="6"/>
        <end position="131"/>
    </location>
</feature>
<gene>
    <name evidence="2" type="ORF">FD14_GL003095</name>
</gene>